<evidence type="ECO:0000256" key="1">
    <source>
        <dbReference type="ARBA" id="ARBA00004123"/>
    </source>
</evidence>
<evidence type="ECO:0000256" key="9">
    <source>
        <dbReference type="ARBA" id="ARBA00045238"/>
    </source>
</evidence>
<dbReference type="GO" id="GO:0008023">
    <property type="term" value="C:transcription elongation factor complex"/>
    <property type="evidence" value="ECO:0007669"/>
    <property type="project" value="TreeGrafter"/>
</dbReference>
<reference evidence="10" key="1">
    <citation type="journal article" date="2023" name="Science">
        <title>Genome structures resolve the early diversification of teleost fishes.</title>
        <authorList>
            <person name="Parey E."/>
            <person name="Louis A."/>
            <person name="Montfort J."/>
            <person name="Bouchez O."/>
            <person name="Roques C."/>
            <person name="Iampietro C."/>
            <person name="Lluch J."/>
            <person name="Castinel A."/>
            <person name="Donnadieu C."/>
            <person name="Desvignes T."/>
            <person name="Floi Bucao C."/>
            <person name="Jouanno E."/>
            <person name="Wen M."/>
            <person name="Mejri S."/>
            <person name="Dirks R."/>
            <person name="Jansen H."/>
            <person name="Henkel C."/>
            <person name="Chen W.J."/>
            <person name="Zahm M."/>
            <person name="Cabau C."/>
            <person name="Klopp C."/>
            <person name="Thompson A.W."/>
            <person name="Robinson-Rechavi M."/>
            <person name="Braasch I."/>
            <person name="Lecointre G."/>
            <person name="Bobe J."/>
            <person name="Postlethwait J.H."/>
            <person name="Berthelot C."/>
            <person name="Roest Crollius H."/>
            <person name="Guiguen Y."/>
        </authorList>
    </citation>
    <scope>NUCLEOTIDE SEQUENCE</scope>
    <source>
        <strain evidence="10">NC1722</strain>
    </source>
</reference>
<comment type="similarity">
    <text evidence="4">Belongs to the ELP4 family.</text>
</comment>
<evidence type="ECO:0000256" key="4">
    <source>
        <dbReference type="ARBA" id="ARBA00007573"/>
    </source>
</evidence>
<evidence type="ECO:0000313" key="11">
    <source>
        <dbReference type="Proteomes" id="UP001221898"/>
    </source>
</evidence>
<name>A0AAD7T9D3_9TELE</name>
<dbReference type="GO" id="GO:0033588">
    <property type="term" value="C:elongator holoenzyme complex"/>
    <property type="evidence" value="ECO:0007669"/>
    <property type="project" value="InterPro"/>
</dbReference>
<dbReference type="Proteomes" id="UP001221898">
    <property type="component" value="Unassembled WGS sequence"/>
</dbReference>
<dbReference type="Gene3D" id="3.40.50.300">
    <property type="entry name" value="P-loop containing nucleotide triphosphate hydrolases"/>
    <property type="match status" value="1"/>
</dbReference>
<protein>
    <recommendedName>
        <fullName evidence="5">Elongator complex protein 4</fullName>
    </recommendedName>
</protein>
<comment type="pathway">
    <text evidence="3">tRNA modification; 5-methoxycarbonylmethyl-2-thiouridine-tRNA biosynthesis.</text>
</comment>
<dbReference type="AlphaFoldDB" id="A0AAD7T9D3"/>
<organism evidence="10 11">
    <name type="scientific">Aldrovandia affinis</name>
    <dbReference type="NCBI Taxonomy" id="143900"/>
    <lineage>
        <taxon>Eukaryota</taxon>
        <taxon>Metazoa</taxon>
        <taxon>Chordata</taxon>
        <taxon>Craniata</taxon>
        <taxon>Vertebrata</taxon>
        <taxon>Euteleostomi</taxon>
        <taxon>Actinopterygii</taxon>
        <taxon>Neopterygii</taxon>
        <taxon>Teleostei</taxon>
        <taxon>Notacanthiformes</taxon>
        <taxon>Halosauridae</taxon>
        <taxon>Aldrovandia</taxon>
    </lineage>
</organism>
<evidence type="ECO:0000256" key="6">
    <source>
        <dbReference type="ARBA" id="ARBA00022490"/>
    </source>
</evidence>
<sequence>MAAPSNNISKSRAEQKPRLACNTTTFQKKSRSKLVSIPGTRPSVQNGQLIVSTGVTSLDYVIGGGLAVGTLLLIEEDKYDSYSRMLLKYFLAEGVVCGHNLFIASARNHPDEILQELPAPILDEIVSPRGKEGQAELCDPESQNSMKIAWRYQNLPKVQTALASSSRFGHYYDVSKTMDTEIRQATKFNTFFLPDEVPLGSATESSWMNAGYRALLRSIQSVICREGFDGSSPQSKSRNVLRIGVHSLGSALWGEDICCKESPSDASSLTTFLYGLRALLRSSLSVAMVTVPSHLIQNRVIMGRVTKLCDTAITLESFRGLESETNPLYKDYHGLLHVKQLPHLNCLVCEVPDTKDLAFKLKRKQFTIERLHLPPDLSDTVSRLSKPDLAESAKLLSVGCGSTAMGKKHLDF</sequence>
<dbReference type="PANTHER" id="PTHR12896:SF1">
    <property type="entry name" value="ELONGATOR COMPLEX PROTEIN 4"/>
    <property type="match status" value="1"/>
</dbReference>
<keyword evidence="7" id="KW-0819">tRNA processing</keyword>
<comment type="function">
    <text evidence="9">Component of the elongator complex which is required for multiple tRNA modifications, including mcm5U (5-methoxycarbonylmethyl uridine), mcm5s2U (5-methoxycarbonylmethyl-2-thiouridine), and ncm5U (5-carbamoylmethyl uridine). The elongator complex catalyzes the formation of carboxymethyluridine in the wobble base at position 34 in tRNAs.</text>
</comment>
<dbReference type="InterPro" id="IPR027417">
    <property type="entry name" value="P-loop_NTPase"/>
</dbReference>
<accession>A0AAD7T9D3</accession>
<keyword evidence="8" id="KW-0539">Nucleus</keyword>
<dbReference type="EMBL" id="JAINUG010000007">
    <property type="protein sequence ID" value="KAJ8416238.1"/>
    <property type="molecule type" value="Genomic_DNA"/>
</dbReference>
<evidence type="ECO:0000256" key="3">
    <source>
        <dbReference type="ARBA" id="ARBA00005043"/>
    </source>
</evidence>
<evidence type="ECO:0000256" key="8">
    <source>
        <dbReference type="ARBA" id="ARBA00023242"/>
    </source>
</evidence>
<comment type="subcellular location">
    <subcellularLocation>
        <location evidence="2">Cytoplasm</location>
    </subcellularLocation>
    <subcellularLocation>
        <location evidence="1">Nucleus</location>
    </subcellularLocation>
</comment>
<evidence type="ECO:0000313" key="10">
    <source>
        <dbReference type="EMBL" id="KAJ8416238.1"/>
    </source>
</evidence>
<gene>
    <name evidence="10" type="ORF">AAFF_G00382600</name>
</gene>
<keyword evidence="11" id="KW-1185">Reference proteome</keyword>
<evidence type="ECO:0000256" key="7">
    <source>
        <dbReference type="ARBA" id="ARBA00022694"/>
    </source>
</evidence>
<evidence type="ECO:0000256" key="5">
    <source>
        <dbReference type="ARBA" id="ARBA00020265"/>
    </source>
</evidence>
<evidence type="ECO:0000256" key="2">
    <source>
        <dbReference type="ARBA" id="ARBA00004496"/>
    </source>
</evidence>
<dbReference type="GO" id="GO:0005737">
    <property type="term" value="C:cytoplasm"/>
    <property type="evidence" value="ECO:0007669"/>
    <property type="project" value="UniProtKB-SubCell"/>
</dbReference>
<dbReference type="InterPro" id="IPR008728">
    <property type="entry name" value="Elongator_complex_protein_4"/>
</dbReference>
<proteinExistence type="inferred from homology"/>
<keyword evidence="6" id="KW-0963">Cytoplasm</keyword>
<dbReference type="GO" id="GO:0002098">
    <property type="term" value="P:tRNA wobble uridine modification"/>
    <property type="evidence" value="ECO:0007669"/>
    <property type="project" value="InterPro"/>
</dbReference>
<dbReference type="PANTHER" id="PTHR12896">
    <property type="entry name" value="PAX6 NEIGHBOR PROTEIN PAXNEB"/>
    <property type="match status" value="1"/>
</dbReference>
<dbReference type="Pfam" id="PF05625">
    <property type="entry name" value="PAXNEB"/>
    <property type="match status" value="1"/>
</dbReference>
<comment type="caution">
    <text evidence="10">The sequence shown here is derived from an EMBL/GenBank/DDBJ whole genome shotgun (WGS) entry which is preliminary data.</text>
</comment>
<dbReference type="CDD" id="cd19494">
    <property type="entry name" value="Elp4"/>
    <property type="match status" value="1"/>
</dbReference>